<evidence type="ECO:0000313" key="1">
    <source>
        <dbReference type="EMBL" id="CAH3044717.1"/>
    </source>
</evidence>
<sequence>MLFPNCRSTLQQQPRSQPEGKYTLLVIQNVQIGPVDRFHGQNSLKIASRLKDDMMSLIIDEREKLEEGVGLGVARIVVVTFWQQLFAATMVSDKEKLPCIHHDFQKSEWTAIGRVLELKQYPEFSSLTGLDDFSSAKMPSAKKTARMPQSQPENEAKTQCLDYLKKFIRSLDAPALGTFLKFTMESDIQHEHQEVSFTSMDGELRRPIACTCGPLLELPRTYRNYTEVAEEFTSLLGEKGARACLITGIRLSLEDVPGLNFVPVVHRK</sequence>
<protein>
    <submittedName>
        <fullName evidence="1">Uncharacterized protein</fullName>
    </submittedName>
</protein>
<accession>A0AAU9W6S6</accession>
<dbReference type="Proteomes" id="UP001159428">
    <property type="component" value="Unassembled WGS sequence"/>
</dbReference>
<keyword evidence="2" id="KW-1185">Reference proteome</keyword>
<dbReference type="AlphaFoldDB" id="A0AAU9W6S6"/>
<comment type="caution">
    <text evidence="1">The sequence shown here is derived from an EMBL/GenBank/DDBJ whole genome shotgun (WGS) entry which is preliminary data.</text>
</comment>
<evidence type="ECO:0000313" key="2">
    <source>
        <dbReference type="Proteomes" id="UP001159428"/>
    </source>
</evidence>
<dbReference type="EMBL" id="CALNXJ010000007">
    <property type="protein sequence ID" value="CAH3044717.1"/>
    <property type="molecule type" value="Genomic_DNA"/>
</dbReference>
<organism evidence="1 2">
    <name type="scientific">Pocillopora meandrina</name>
    <dbReference type="NCBI Taxonomy" id="46732"/>
    <lineage>
        <taxon>Eukaryota</taxon>
        <taxon>Metazoa</taxon>
        <taxon>Cnidaria</taxon>
        <taxon>Anthozoa</taxon>
        <taxon>Hexacorallia</taxon>
        <taxon>Scleractinia</taxon>
        <taxon>Astrocoeniina</taxon>
        <taxon>Pocilloporidae</taxon>
        <taxon>Pocillopora</taxon>
    </lineage>
</organism>
<reference evidence="1 2" key="1">
    <citation type="submission" date="2022-05" db="EMBL/GenBank/DDBJ databases">
        <authorList>
            <consortium name="Genoscope - CEA"/>
            <person name="William W."/>
        </authorList>
    </citation>
    <scope>NUCLEOTIDE SEQUENCE [LARGE SCALE GENOMIC DNA]</scope>
</reference>
<name>A0AAU9W6S6_9CNID</name>
<gene>
    <name evidence="1" type="ORF">PMEA_00031343</name>
</gene>
<proteinExistence type="predicted"/>